<evidence type="ECO:0000256" key="4">
    <source>
        <dbReference type="ARBA" id="ARBA00022679"/>
    </source>
</evidence>
<dbReference type="RefSeq" id="XP_045567784.1">
    <property type="nucleotide sequence ID" value="XM_045711828.1"/>
</dbReference>
<evidence type="ECO:0000256" key="3">
    <source>
        <dbReference type="ARBA" id="ARBA00022676"/>
    </source>
</evidence>
<protein>
    <recommendedName>
        <fullName evidence="8">Glycosyltransferase family 92 protein</fullName>
        <ecNumber evidence="8">2.4.1.-</ecNumber>
    </recommendedName>
</protein>
<keyword evidence="3 8" id="KW-0328">Glycosyltransferase</keyword>
<dbReference type="GeneID" id="106593521"/>
<comment type="similarity">
    <text evidence="2 8">Belongs to the glycosyltransferase 92 family.</text>
</comment>
<keyword evidence="4 8" id="KW-0808">Transferase</keyword>
<feature type="region of interest" description="Disordered" evidence="9">
    <location>
        <begin position="331"/>
        <end position="371"/>
    </location>
</feature>
<feature type="compositionally biased region" description="Low complexity" evidence="9">
    <location>
        <begin position="352"/>
        <end position="364"/>
    </location>
</feature>
<evidence type="ECO:0000256" key="1">
    <source>
        <dbReference type="ARBA" id="ARBA00004167"/>
    </source>
</evidence>
<keyword evidence="6 8" id="KW-1133">Transmembrane helix</keyword>
<dbReference type="PANTHER" id="PTHR21461:SF69">
    <property type="entry name" value="GLYCOSYLTRANSFERASE FAMILY 92 PROTEIN"/>
    <property type="match status" value="1"/>
</dbReference>
<dbReference type="Proteomes" id="UP001652741">
    <property type="component" value="Unplaced"/>
</dbReference>
<feature type="transmembrane region" description="Helical" evidence="8">
    <location>
        <begin position="119"/>
        <end position="139"/>
    </location>
</feature>
<comment type="subcellular location">
    <subcellularLocation>
        <location evidence="1">Membrane</location>
        <topology evidence="1">Single-pass membrane protein</topology>
    </subcellularLocation>
</comment>
<gene>
    <name evidence="11" type="primary">LOC106593521</name>
</gene>
<keyword evidence="10" id="KW-1185">Reference proteome</keyword>
<feature type="region of interest" description="Disordered" evidence="9">
    <location>
        <begin position="53"/>
        <end position="109"/>
    </location>
</feature>
<keyword evidence="7 8" id="KW-0472">Membrane</keyword>
<organism evidence="10 11">
    <name type="scientific">Salmo salar</name>
    <name type="common">Atlantic salmon</name>
    <dbReference type="NCBI Taxonomy" id="8030"/>
    <lineage>
        <taxon>Eukaryota</taxon>
        <taxon>Metazoa</taxon>
        <taxon>Chordata</taxon>
        <taxon>Craniata</taxon>
        <taxon>Vertebrata</taxon>
        <taxon>Euteleostomi</taxon>
        <taxon>Actinopterygii</taxon>
        <taxon>Neopterygii</taxon>
        <taxon>Teleostei</taxon>
        <taxon>Protacanthopterygii</taxon>
        <taxon>Salmoniformes</taxon>
        <taxon>Salmonidae</taxon>
        <taxon>Salmoninae</taxon>
        <taxon>Salmo</taxon>
    </lineage>
</organism>
<sequence>MLSPLTQKWNILCSLTGKYRSSVEFTEEASQHHNTEKELKKPPFILLEMLRRRAARSSGPEPESLDCPPDTPDNREMRDSPTAPLTDGTDQEVEDHTANMSPTGQMADVHQSRSQKWKVVLIILCLSVTVSVTLSSPLVTFRTNSTQAHSLPPPVLSTCPLHTANETITPVKGSTHLMVSAYQDHREEGATRIIEMVNRDRPMSLYCVLCCLGHAPQVAPAAVVTHSVHYGYPYVAADMLCLEEPGCHATHVTLGTSLDIQDTLNRTFLSIQNRERREEDFPFYLTMCMSSMFGDYNNVQQFVQTMEFYKLLGVRRVVLYLTSCGPDLEKGPPVLRRGGHSGAPGPGLTQLSSAPHGGPAGAAPRRSRVPDGDAPLPCHSQYCNARPFRTEEGAGVDLLDYVYRELVLEEDFRSYKMVVNPRLVLQTAMFEVTQSYGDSVRVPSDVCKIMQVKEAQRESWTNEQLVLDRRLWEFGEYLVPSVDEVLQKLGIQTSPWGRVVL</sequence>
<dbReference type="Pfam" id="PF01697">
    <property type="entry name" value="Glyco_transf_92"/>
    <property type="match status" value="1"/>
</dbReference>
<evidence type="ECO:0000256" key="6">
    <source>
        <dbReference type="ARBA" id="ARBA00022989"/>
    </source>
</evidence>
<dbReference type="EC" id="2.4.1.-" evidence="8"/>
<evidence type="ECO:0000313" key="11">
    <source>
        <dbReference type="RefSeq" id="XP_045567784.1"/>
    </source>
</evidence>
<reference evidence="11" key="1">
    <citation type="submission" date="2025-08" db="UniProtKB">
        <authorList>
            <consortium name="RefSeq"/>
        </authorList>
    </citation>
    <scope>IDENTIFICATION</scope>
</reference>
<dbReference type="PANTHER" id="PTHR21461">
    <property type="entry name" value="GLYCOSYLTRANSFERASE FAMILY 92 PROTEIN"/>
    <property type="match status" value="1"/>
</dbReference>
<proteinExistence type="inferred from homology"/>
<evidence type="ECO:0000256" key="5">
    <source>
        <dbReference type="ARBA" id="ARBA00022692"/>
    </source>
</evidence>
<evidence type="ECO:0000256" key="7">
    <source>
        <dbReference type="ARBA" id="ARBA00023136"/>
    </source>
</evidence>
<evidence type="ECO:0000256" key="2">
    <source>
        <dbReference type="ARBA" id="ARBA00007647"/>
    </source>
</evidence>
<dbReference type="InterPro" id="IPR008166">
    <property type="entry name" value="Glyco_transf_92"/>
</dbReference>
<evidence type="ECO:0000256" key="8">
    <source>
        <dbReference type="RuleBase" id="RU366017"/>
    </source>
</evidence>
<keyword evidence="5 8" id="KW-0812">Transmembrane</keyword>
<accession>A0ABM3E9S1</accession>
<evidence type="ECO:0000256" key="9">
    <source>
        <dbReference type="SAM" id="MobiDB-lite"/>
    </source>
</evidence>
<evidence type="ECO:0000313" key="10">
    <source>
        <dbReference type="Proteomes" id="UP001652741"/>
    </source>
</evidence>
<name>A0ABM3E9S1_SALSA</name>